<evidence type="ECO:0000259" key="11">
    <source>
        <dbReference type="Pfam" id="PF00133"/>
    </source>
</evidence>
<keyword evidence="16" id="KW-1185">Reference proteome</keyword>
<dbReference type="Pfam" id="PF08264">
    <property type="entry name" value="Anticodon_1"/>
    <property type="match status" value="1"/>
</dbReference>
<dbReference type="InterPro" id="IPR014729">
    <property type="entry name" value="Rossmann-like_a/b/a_fold"/>
</dbReference>
<evidence type="ECO:0000259" key="13">
    <source>
        <dbReference type="Pfam" id="PF09334"/>
    </source>
</evidence>
<keyword evidence="3 9" id="KW-0436">Ligase</keyword>
<dbReference type="InterPro" id="IPR002300">
    <property type="entry name" value="aa-tRNA-synth_Ia"/>
</dbReference>
<dbReference type="FunFam" id="3.40.50.620:FF:000003">
    <property type="entry name" value="Leucine--tRNA ligase"/>
    <property type="match status" value="1"/>
</dbReference>
<dbReference type="PANTHER" id="PTHR43740">
    <property type="entry name" value="LEUCYL-TRNA SYNTHETASE"/>
    <property type="match status" value="1"/>
</dbReference>
<evidence type="ECO:0000259" key="12">
    <source>
        <dbReference type="Pfam" id="PF08264"/>
    </source>
</evidence>
<feature type="binding site" evidence="9">
    <location>
        <position position="605"/>
    </location>
    <ligand>
        <name>ATP</name>
        <dbReference type="ChEBI" id="CHEBI:30616"/>
    </ligand>
</feature>
<dbReference type="HAMAP" id="MF_00049_B">
    <property type="entry name" value="Leu_tRNA_synth_B"/>
    <property type="match status" value="1"/>
</dbReference>
<dbReference type="GO" id="GO:0006429">
    <property type="term" value="P:leucyl-tRNA aminoacylation"/>
    <property type="evidence" value="ECO:0007669"/>
    <property type="project" value="UniProtKB-UniRule"/>
</dbReference>
<evidence type="ECO:0000256" key="7">
    <source>
        <dbReference type="ARBA" id="ARBA00023146"/>
    </source>
</evidence>
<evidence type="ECO:0000256" key="9">
    <source>
        <dbReference type="HAMAP-Rule" id="MF_00049"/>
    </source>
</evidence>
<evidence type="ECO:0000256" key="5">
    <source>
        <dbReference type="ARBA" id="ARBA00022840"/>
    </source>
</evidence>
<dbReference type="FunFam" id="3.40.50.620:FF:000056">
    <property type="entry name" value="Leucine--tRNA ligase"/>
    <property type="match status" value="1"/>
</dbReference>
<dbReference type="PANTHER" id="PTHR43740:SF2">
    <property type="entry name" value="LEUCINE--TRNA LIGASE, MITOCHONDRIAL"/>
    <property type="match status" value="1"/>
</dbReference>
<dbReference type="RefSeq" id="WP_090969870.1">
    <property type="nucleotide sequence ID" value="NZ_FNRT01000002.1"/>
</dbReference>
<keyword evidence="5 9" id="KW-0067">ATP-binding</keyword>
<dbReference type="InterPro" id="IPR009080">
    <property type="entry name" value="tRNAsynth_Ia_anticodon-bd"/>
</dbReference>
<dbReference type="GO" id="GO:0004823">
    <property type="term" value="F:leucine-tRNA ligase activity"/>
    <property type="evidence" value="ECO:0007669"/>
    <property type="project" value="UniProtKB-UniRule"/>
</dbReference>
<reference evidence="16" key="1">
    <citation type="submission" date="2016-10" db="EMBL/GenBank/DDBJ databases">
        <authorList>
            <person name="Varghese N."/>
            <person name="Submissions S."/>
        </authorList>
    </citation>
    <scope>NUCLEOTIDE SEQUENCE [LARGE SCALE GENOMIC DNA]</scope>
    <source>
        <strain evidence="16">DSM 22017</strain>
    </source>
</reference>
<dbReference type="EMBL" id="FNRT01000002">
    <property type="protein sequence ID" value="SEC82089.1"/>
    <property type="molecule type" value="Genomic_DNA"/>
</dbReference>
<evidence type="ECO:0000256" key="2">
    <source>
        <dbReference type="ARBA" id="ARBA00022490"/>
    </source>
</evidence>
<name>A0A1H4VLW4_9ACTN</name>
<evidence type="ECO:0000256" key="10">
    <source>
        <dbReference type="RuleBase" id="RU363035"/>
    </source>
</evidence>
<dbReference type="FunFam" id="1.10.730.10:FF:000002">
    <property type="entry name" value="Leucine--tRNA ligase"/>
    <property type="match status" value="1"/>
</dbReference>
<dbReference type="Pfam" id="PF13603">
    <property type="entry name" value="tRNA-synt_1_2"/>
    <property type="match status" value="1"/>
</dbReference>
<dbReference type="InterPro" id="IPR015413">
    <property type="entry name" value="Methionyl/Leucyl_tRNA_Synth"/>
</dbReference>
<dbReference type="Gene3D" id="3.40.50.620">
    <property type="entry name" value="HUPs"/>
    <property type="match status" value="2"/>
</dbReference>
<gene>
    <name evidence="9" type="primary">leuS</name>
    <name evidence="15" type="ORF">SAMN04489844_3056</name>
</gene>
<dbReference type="InterPro" id="IPR013155">
    <property type="entry name" value="M/V/L/I-tRNA-synth_anticd-bd"/>
</dbReference>
<feature type="domain" description="Leucyl-tRNA synthetase editing" evidence="14">
    <location>
        <begin position="238"/>
        <end position="425"/>
    </location>
</feature>
<dbReference type="InterPro" id="IPR001412">
    <property type="entry name" value="aa-tRNA-synth_I_CS"/>
</dbReference>
<dbReference type="InterPro" id="IPR025709">
    <property type="entry name" value="Leu_tRNA-synth_edit"/>
</dbReference>
<feature type="domain" description="Aminoacyl-tRNA synthetase class Ia" evidence="11">
    <location>
        <begin position="440"/>
        <end position="640"/>
    </location>
</feature>
<proteinExistence type="inferred from homology"/>
<organism evidence="15 16">
    <name type="scientific">Nocardioides exalbidus</name>
    <dbReference type="NCBI Taxonomy" id="402596"/>
    <lineage>
        <taxon>Bacteria</taxon>
        <taxon>Bacillati</taxon>
        <taxon>Actinomycetota</taxon>
        <taxon>Actinomycetes</taxon>
        <taxon>Propionibacteriales</taxon>
        <taxon>Nocardioidaceae</taxon>
        <taxon>Nocardioides</taxon>
    </lineage>
</organism>
<accession>A0A1H4VLW4</accession>
<dbReference type="CDD" id="cd07958">
    <property type="entry name" value="Anticodon_Ia_Leu_BEm"/>
    <property type="match status" value="1"/>
</dbReference>
<dbReference type="EC" id="6.1.1.4" evidence="9"/>
<evidence type="ECO:0000256" key="8">
    <source>
        <dbReference type="ARBA" id="ARBA00047469"/>
    </source>
</evidence>
<dbReference type="PROSITE" id="PS00178">
    <property type="entry name" value="AA_TRNA_LIGASE_I"/>
    <property type="match status" value="1"/>
</dbReference>
<dbReference type="STRING" id="402596.SAMN04489844_3056"/>
<comment type="similarity">
    <text evidence="1 9 10">Belongs to the class-I aminoacyl-tRNA synthetase family.</text>
</comment>
<keyword evidence="2 9" id="KW-0963">Cytoplasm</keyword>
<keyword evidence="6 9" id="KW-0648">Protein biosynthesis</keyword>
<protein>
    <recommendedName>
        <fullName evidence="9">Leucine--tRNA ligase</fullName>
        <ecNumber evidence="9">6.1.1.4</ecNumber>
    </recommendedName>
    <alternativeName>
        <fullName evidence="9">Leucyl-tRNA synthetase</fullName>
        <shortName evidence="9">LeuRS</shortName>
    </alternativeName>
</protein>
<dbReference type="Pfam" id="PF09334">
    <property type="entry name" value="tRNA-synt_1g"/>
    <property type="match status" value="1"/>
</dbReference>
<keyword evidence="7 9" id="KW-0030">Aminoacyl-tRNA synthetase</keyword>
<evidence type="ECO:0000256" key="6">
    <source>
        <dbReference type="ARBA" id="ARBA00022917"/>
    </source>
</evidence>
<feature type="domain" description="Methionyl/Leucyl tRNA synthetase" evidence="13">
    <location>
        <begin position="55"/>
        <end position="199"/>
    </location>
</feature>
<sequence>MNPEQSTTVPSHEPSHDAATYDIAATETKWQQVWDDLQPFRADDDSPREKRYALTMFPYPSGDLHMGHAEVFALHDVVARYWWQRGYEVLNPMGFDSFGLPAENAAIRNDEHPDTYTRANIARSIESCQKYAASFDWSRTFNTSDPEYYRWTQWLFLKFYERGLAYRKNSPVNWCPQDQTVLANEQVVNGFCERCGAEVTKKELTQWYFKITDYAQELLDGLDELEKTWPDRVVTAQRNWIGRSEGAHVTFALHTATGEREIEVYTTRPDTLYGATFMVVAADAPLAADIVHPDRAQALEDYLVEVRKASDIDRLATDRPKTGVDLGITATNPVSGEQVPVWASDYVLADYGTGAIMAVPAHDQRDLDFAKAMGLPVRRVIDVPGAEDPEESGVATSGDGAYVNSGELDGLSDKASGIRTIIERLEADGRGSGAVNFRLRDWLLSRQRYWGAPIPIIHCPVDGEVPVPEDQLPVTLPMLKGADLKPKGTSPLGGATDWVNVACPTCGGPATRDTDTMDTFVDSSWYMFRYCSPNDDTQAFDTDKVNAWMPVNLYVGGVEHAVLHLLYGRFFTKVLNDMGLVGFREPWSAQLNQGFVINQGKKMSKSLGNGVNLGDQLGAFGVDAVRLTLVFAGPPEDDIDWANMSPDGSLRFLQRAWRLSGDVTSAPEADVATGDVALRRTTARTVHDAAELVETYRFNVLVARVMELVNATRKAIDSGCGPADPAVREATETVAILLSLVAPYTAEEMWERLGRNPSHETTVARAGWPVVDEALLVEDTVTAIVQVKGKVRGRLEVSPDISDADLEAAAMADEGVQRAIDGATVRKVIVRAPKLVNIVV</sequence>
<dbReference type="Gene3D" id="3.10.20.590">
    <property type="match status" value="1"/>
</dbReference>
<dbReference type="Gene3D" id="1.10.730.10">
    <property type="entry name" value="Isoleucyl-tRNA Synthetase, Domain 1"/>
    <property type="match status" value="1"/>
</dbReference>
<dbReference type="OrthoDB" id="9810365at2"/>
<dbReference type="AlphaFoldDB" id="A0A1H4VLW4"/>
<dbReference type="NCBIfam" id="TIGR00396">
    <property type="entry name" value="leuS_bact"/>
    <property type="match status" value="1"/>
</dbReference>
<dbReference type="GO" id="GO:0005524">
    <property type="term" value="F:ATP binding"/>
    <property type="evidence" value="ECO:0007669"/>
    <property type="project" value="UniProtKB-UniRule"/>
</dbReference>
<dbReference type="InterPro" id="IPR009008">
    <property type="entry name" value="Val/Leu/Ile-tRNA-synth_edit"/>
</dbReference>
<keyword evidence="4 9" id="KW-0547">Nucleotide-binding</keyword>
<dbReference type="InterPro" id="IPR002302">
    <property type="entry name" value="Leu-tRNA-ligase"/>
</dbReference>
<dbReference type="SUPFAM" id="SSF52374">
    <property type="entry name" value="Nucleotidylyl transferase"/>
    <property type="match status" value="1"/>
</dbReference>
<dbReference type="Proteomes" id="UP000198742">
    <property type="component" value="Unassembled WGS sequence"/>
</dbReference>
<dbReference type="SUPFAM" id="SSF50677">
    <property type="entry name" value="ValRS/IleRS/LeuRS editing domain"/>
    <property type="match status" value="1"/>
</dbReference>
<feature type="short sequence motif" description="'HIGH' region" evidence="9">
    <location>
        <begin position="58"/>
        <end position="68"/>
    </location>
</feature>
<dbReference type="Pfam" id="PF00133">
    <property type="entry name" value="tRNA-synt_1"/>
    <property type="match status" value="1"/>
</dbReference>
<evidence type="ECO:0000313" key="15">
    <source>
        <dbReference type="EMBL" id="SEC82089.1"/>
    </source>
</evidence>
<evidence type="ECO:0000313" key="16">
    <source>
        <dbReference type="Proteomes" id="UP000198742"/>
    </source>
</evidence>
<feature type="domain" description="Methionyl/Valyl/Leucyl/Isoleucyl-tRNA synthetase anticodon-binding" evidence="12">
    <location>
        <begin position="678"/>
        <end position="802"/>
    </location>
</feature>
<dbReference type="GO" id="GO:0005829">
    <property type="term" value="C:cytosol"/>
    <property type="evidence" value="ECO:0007669"/>
    <property type="project" value="TreeGrafter"/>
</dbReference>
<dbReference type="CDD" id="cd00812">
    <property type="entry name" value="LeuRS_core"/>
    <property type="match status" value="1"/>
</dbReference>
<dbReference type="SUPFAM" id="SSF47323">
    <property type="entry name" value="Anticodon-binding domain of a subclass of class I aminoacyl-tRNA synthetases"/>
    <property type="match status" value="1"/>
</dbReference>
<dbReference type="Gene3D" id="3.90.740.10">
    <property type="entry name" value="Valyl/Leucyl/Isoleucyl-tRNA synthetase, editing domain"/>
    <property type="match status" value="1"/>
</dbReference>
<feature type="short sequence motif" description="'KMSKS' region" evidence="9">
    <location>
        <begin position="602"/>
        <end position="606"/>
    </location>
</feature>
<evidence type="ECO:0000256" key="4">
    <source>
        <dbReference type="ARBA" id="ARBA00022741"/>
    </source>
</evidence>
<evidence type="ECO:0000259" key="14">
    <source>
        <dbReference type="Pfam" id="PF13603"/>
    </source>
</evidence>
<comment type="subcellular location">
    <subcellularLocation>
        <location evidence="9">Cytoplasm</location>
    </subcellularLocation>
</comment>
<dbReference type="PRINTS" id="PR00985">
    <property type="entry name" value="TRNASYNTHLEU"/>
</dbReference>
<comment type="catalytic activity">
    <reaction evidence="8 9">
        <text>tRNA(Leu) + L-leucine + ATP = L-leucyl-tRNA(Leu) + AMP + diphosphate</text>
        <dbReference type="Rhea" id="RHEA:11688"/>
        <dbReference type="Rhea" id="RHEA-COMP:9613"/>
        <dbReference type="Rhea" id="RHEA-COMP:9622"/>
        <dbReference type="ChEBI" id="CHEBI:30616"/>
        <dbReference type="ChEBI" id="CHEBI:33019"/>
        <dbReference type="ChEBI" id="CHEBI:57427"/>
        <dbReference type="ChEBI" id="CHEBI:78442"/>
        <dbReference type="ChEBI" id="CHEBI:78494"/>
        <dbReference type="ChEBI" id="CHEBI:456215"/>
        <dbReference type="EC" id="6.1.1.4"/>
    </reaction>
</comment>
<evidence type="ECO:0000256" key="1">
    <source>
        <dbReference type="ARBA" id="ARBA00005594"/>
    </source>
</evidence>
<evidence type="ECO:0000256" key="3">
    <source>
        <dbReference type="ARBA" id="ARBA00022598"/>
    </source>
</evidence>
<dbReference type="GO" id="GO:0002161">
    <property type="term" value="F:aminoacyl-tRNA deacylase activity"/>
    <property type="evidence" value="ECO:0007669"/>
    <property type="project" value="InterPro"/>
</dbReference>